<dbReference type="PANTHER" id="PTHR34475:SF1">
    <property type="entry name" value="CYTOSKELETON PROTEIN RODZ"/>
    <property type="match status" value="1"/>
</dbReference>
<dbReference type="InterPro" id="IPR010982">
    <property type="entry name" value="Lambda_DNA-bd_dom_sf"/>
</dbReference>
<feature type="compositionally biased region" description="Basic and acidic residues" evidence="1">
    <location>
        <begin position="43"/>
        <end position="52"/>
    </location>
</feature>
<comment type="caution">
    <text evidence="3">The sequence shown here is derived from an EMBL/GenBank/DDBJ whole genome shotgun (WGS) entry which is preliminary data.</text>
</comment>
<protein>
    <recommendedName>
        <fullName evidence="5">Helix-turn-helix protein</fullName>
    </recommendedName>
</protein>
<keyword evidence="2" id="KW-1133">Transmembrane helix</keyword>
<dbReference type="EMBL" id="VUNS01000003">
    <property type="protein sequence ID" value="MST96356.1"/>
    <property type="molecule type" value="Genomic_DNA"/>
</dbReference>
<organism evidence="3 4">
    <name type="scientific">Victivallis lenta</name>
    <dbReference type="NCBI Taxonomy" id="2606640"/>
    <lineage>
        <taxon>Bacteria</taxon>
        <taxon>Pseudomonadati</taxon>
        <taxon>Lentisphaerota</taxon>
        <taxon>Lentisphaeria</taxon>
        <taxon>Victivallales</taxon>
        <taxon>Victivallaceae</taxon>
        <taxon>Victivallis</taxon>
    </lineage>
</organism>
<name>A0A844FZ19_9BACT</name>
<evidence type="ECO:0000313" key="3">
    <source>
        <dbReference type="EMBL" id="MST96356.1"/>
    </source>
</evidence>
<evidence type="ECO:0000256" key="2">
    <source>
        <dbReference type="SAM" id="Phobius"/>
    </source>
</evidence>
<keyword evidence="2" id="KW-0812">Transmembrane</keyword>
<reference evidence="3 4" key="1">
    <citation type="submission" date="2019-08" db="EMBL/GenBank/DDBJ databases">
        <title>In-depth cultivation of the pig gut microbiome towards novel bacterial diversity and tailored functional studies.</title>
        <authorList>
            <person name="Wylensek D."/>
            <person name="Hitch T.C.A."/>
            <person name="Clavel T."/>
        </authorList>
    </citation>
    <scope>NUCLEOTIDE SEQUENCE [LARGE SCALE GENOMIC DNA]</scope>
    <source>
        <strain evidence="3 4">BBE-744-WT-12</strain>
    </source>
</reference>
<evidence type="ECO:0000256" key="1">
    <source>
        <dbReference type="SAM" id="MobiDB-lite"/>
    </source>
</evidence>
<dbReference type="Pfam" id="PF13413">
    <property type="entry name" value="HTH_25"/>
    <property type="match status" value="1"/>
</dbReference>
<proteinExistence type="predicted"/>
<dbReference type="Gene3D" id="1.10.260.40">
    <property type="entry name" value="lambda repressor-like DNA-binding domains"/>
    <property type="match status" value="1"/>
</dbReference>
<feature type="transmembrane region" description="Helical" evidence="2">
    <location>
        <begin position="192"/>
        <end position="218"/>
    </location>
</feature>
<dbReference type="Proteomes" id="UP000435649">
    <property type="component" value="Unassembled WGS sequence"/>
</dbReference>
<sequence>MKQDDHPNTVRMQKMEDLRNGLLPGRKKEEEPGLFAAEPDQAAEQRQRRNAEPEEPELPPGPIDSEIREVPGAPAKKNTFCRVAGDGSFGSCLAELRQRHNYTIRQLAEETKIREIYLEALEAEDYRNLPQLVYVMGYIRKLCALYGVGKEDADALTAGLRERLQYELPEDISKTVVDHEVSEENERKLRQLILLISGAAVLIVLALVVGGVLILMGLRSSESASSPADPFNENLLVDLQPKPKLEVQELK</sequence>
<dbReference type="GO" id="GO:0003677">
    <property type="term" value="F:DNA binding"/>
    <property type="evidence" value="ECO:0007669"/>
    <property type="project" value="InterPro"/>
</dbReference>
<keyword evidence="4" id="KW-1185">Reference proteome</keyword>
<evidence type="ECO:0000313" key="4">
    <source>
        <dbReference type="Proteomes" id="UP000435649"/>
    </source>
</evidence>
<feature type="compositionally biased region" description="Basic and acidic residues" evidence="1">
    <location>
        <begin position="1"/>
        <end position="19"/>
    </location>
</feature>
<dbReference type="PANTHER" id="PTHR34475">
    <property type="match status" value="1"/>
</dbReference>
<feature type="region of interest" description="Disordered" evidence="1">
    <location>
        <begin position="1"/>
        <end position="69"/>
    </location>
</feature>
<accession>A0A844FZ19</accession>
<dbReference type="InterPro" id="IPR050400">
    <property type="entry name" value="Bact_Cytoskel_RodZ"/>
</dbReference>
<keyword evidence="2" id="KW-0472">Membrane</keyword>
<evidence type="ECO:0008006" key="5">
    <source>
        <dbReference type="Google" id="ProtNLM"/>
    </source>
</evidence>
<gene>
    <name evidence="3" type="ORF">FYJ85_04755</name>
</gene>
<dbReference type="AlphaFoldDB" id="A0A844FZ19"/>